<reference evidence="2 3" key="1">
    <citation type="journal article" date="2014" name="Agronomy (Basel)">
        <title>A Draft Genome Sequence for Ensete ventricosum, the Drought-Tolerant Tree Against Hunger.</title>
        <authorList>
            <person name="Harrison J."/>
            <person name="Moore K.A."/>
            <person name="Paszkiewicz K."/>
            <person name="Jones T."/>
            <person name="Grant M."/>
            <person name="Ambacheew D."/>
            <person name="Muzemil S."/>
            <person name="Studholme D.J."/>
        </authorList>
    </citation>
    <scope>NUCLEOTIDE SEQUENCE [LARGE SCALE GENOMIC DNA]</scope>
</reference>
<accession>A0A426X8T3</accession>
<comment type="caution">
    <text evidence="2">The sequence shown here is derived from an EMBL/GenBank/DDBJ whole genome shotgun (WGS) entry which is preliminary data.</text>
</comment>
<proteinExistence type="predicted"/>
<dbReference type="EMBL" id="AMZH03024359">
    <property type="protein sequence ID" value="RRT35887.1"/>
    <property type="molecule type" value="Genomic_DNA"/>
</dbReference>
<name>A0A426X8T3_ENSVE</name>
<dbReference type="Proteomes" id="UP000287651">
    <property type="component" value="Unassembled WGS sequence"/>
</dbReference>
<feature type="region of interest" description="Disordered" evidence="1">
    <location>
        <begin position="34"/>
        <end position="57"/>
    </location>
</feature>
<evidence type="ECO:0000313" key="2">
    <source>
        <dbReference type="EMBL" id="RRT35887.1"/>
    </source>
</evidence>
<feature type="non-terminal residue" evidence="2">
    <location>
        <position position="1"/>
    </location>
</feature>
<evidence type="ECO:0000256" key="1">
    <source>
        <dbReference type="SAM" id="MobiDB-lite"/>
    </source>
</evidence>
<dbReference type="AlphaFoldDB" id="A0A426X8T3"/>
<organism evidence="2 3">
    <name type="scientific">Ensete ventricosum</name>
    <name type="common">Abyssinian banana</name>
    <name type="synonym">Musa ensete</name>
    <dbReference type="NCBI Taxonomy" id="4639"/>
    <lineage>
        <taxon>Eukaryota</taxon>
        <taxon>Viridiplantae</taxon>
        <taxon>Streptophyta</taxon>
        <taxon>Embryophyta</taxon>
        <taxon>Tracheophyta</taxon>
        <taxon>Spermatophyta</taxon>
        <taxon>Magnoliopsida</taxon>
        <taxon>Liliopsida</taxon>
        <taxon>Zingiberales</taxon>
        <taxon>Musaceae</taxon>
        <taxon>Ensete</taxon>
    </lineage>
</organism>
<gene>
    <name evidence="2" type="ORF">B296_00052982</name>
</gene>
<sequence length="85" mass="9269">LDTSFMDVIAWVHGMHPPVGHPTWWCLRAVSHPPASPAAEKRSGRAGGNRGEDEVVRGKRCGVRSELSLNEKGGRERSDCHGRLG</sequence>
<protein>
    <submittedName>
        <fullName evidence="2">Uncharacterized protein</fullName>
    </submittedName>
</protein>
<evidence type="ECO:0000313" key="3">
    <source>
        <dbReference type="Proteomes" id="UP000287651"/>
    </source>
</evidence>